<gene>
    <name evidence="1" type="ORF">GCM10008935_05750</name>
</gene>
<evidence type="ECO:0000313" key="1">
    <source>
        <dbReference type="EMBL" id="GAA0453810.1"/>
    </source>
</evidence>
<dbReference type="EMBL" id="BAAACZ010000005">
    <property type="protein sequence ID" value="GAA0453810.1"/>
    <property type="molecule type" value="Genomic_DNA"/>
</dbReference>
<sequence>MKVMINNETIEAVTFEEETVDVAGEVKKLIKFDFKVKHEDYHDITTLLYKNDFQVSVPDQSINMNATIYNYSTSLTNLYKEGAIGDFHLELIDK</sequence>
<proteinExistence type="predicted"/>
<dbReference type="Pfam" id="PF11514">
    <property type="entry name" value="DUF3219"/>
    <property type="match status" value="1"/>
</dbReference>
<dbReference type="RefSeq" id="WP_343781662.1">
    <property type="nucleotide sequence ID" value="NZ_BAAACZ010000005.1"/>
</dbReference>
<dbReference type="SUPFAM" id="SSF159173">
    <property type="entry name" value="YkvR-like"/>
    <property type="match status" value="1"/>
</dbReference>
<protein>
    <submittedName>
        <fullName evidence="1">YkvR family protein</fullName>
    </submittedName>
</protein>
<keyword evidence="2" id="KW-1185">Reference proteome</keyword>
<dbReference type="Proteomes" id="UP001500740">
    <property type="component" value="Unassembled WGS sequence"/>
</dbReference>
<dbReference type="InterPro" id="IPR021596">
    <property type="entry name" value="DUF3219"/>
</dbReference>
<evidence type="ECO:0000313" key="2">
    <source>
        <dbReference type="Proteomes" id="UP001500740"/>
    </source>
</evidence>
<organism evidence="1 2">
    <name type="scientific">Alkalibacillus silvisoli</name>
    <dbReference type="NCBI Taxonomy" id="392823"/>
    <lineage>
        <taxon>Bacteria</taxon>
        <taxon>Bacillati</taxon>
        <taxon>Bacillota</taxon>
        <taxon>Bacilli</taxon>
        <taxon>Bacillales</taxon>
        <taxon>Bacillaceae</taxon>
        <taxon>Alkalibacillus</taxon>
    </lineage>
</organism>
<name>A0ABP3JHI1_9BACI</name>
<reference evidence="2" key="1">
    <citation type="journal article" date="2019" name="Int. J. Syst. Evol. Microbiol.">
        <title>The Global Catalogue of Microorganisms (GCM) 10K type strain sequencing project: providing services to taxonomists for standard genome sequencing and annotation.</title>
        <authorList>
            <consortium name="The Broad Institute Genomics Platform"/>
            <consortium name="The Broad Institute Genome Sequencing Center for Infectious Disease"/>
            <person name="Wu L."/>
            <person name="Ma J."/>
        </authorList>
    </citation>
    <scope>NUCLEOTIDE SEQUENCE [LARGE SCALE GENOMIC DNA]</scope>
    <source>
        <strain evidence="2">JCM 14193</strain>
    </source>
</reference>
<dbReference type="InterPro" id="IPR023105">
    <property type="entry name" value="YkvR-like_sf"/>
</dbReference>
<accession>A0ABP3JHI1</accession>
<dbReference type="Gene3D" id="2.40.30.80">
    <property type="entry name" value="YkvR-like"/>
    <property type="match status" value="1"/>
</dbReference>
<comment type="caution">
    <text evidence="1">The sequence shown here is derived from an EMBL/GenBank/DDBJ whole genome shotgun (WGS) entry which is preliminary data.</text>
</comment>